<dbReference type="OrthoDB" id="1918432at2759"/>
<dbReference type="Gene3D" id="3.40.800.20">
    <property type="entry name" value="Histone deacetylase domain"/>
    <property type="match status" value="1"/>
</dbReference>
<dbReference type="PANTHER" id="PTHR10625:SF2">
    <property type="entry name" value="HISTONE DEACETYLASE"/>
    <property type="match status" value="1"/>
</dbReference>
<dbReference type="HOGENOM" id="CLU_021056_0_0_1"/>
<organism evidence="7 8">
    <name type="scientific">Serendipita indica (strain DSM 11827)</name>
    <name type="common">Root endophyte fungus</name>
    <name type="synonym">Piriformospora indica</name>
    <dbReference type="NCBI Taxonomy" id="1109443"/>
    <lineage>
        <taxon>Eukaryota</taxon>
        <taxon>Fungi</taxon>
        <taxon>Dikarya</taxon>
        <taxon>Basidiomycota</taxon>
        <taxon>Agaricomycotina</taxon>
        <taxon>Agaricomycetes</taxon>
        <taxon>Sebacinales</taxon>
        <taxon>Serendipitaceae</taxon>
        <taxon>Serendipita</taxon>
    </lineage>
</organism>
<proteinExistence type="inferred from homology"/>
<dbReference type="PRINTS" id="PR01271">
    <property type="entry name" value="HISDACETLASE"/>
</dbReference>
<comment type="similarity">
    <text evidence="1">Belongs to the histone deacetylase family. HD type 1 subfamily.</text>
</comment>
<dbReference type="InterPro" id="IPR023801">
    <property type="entry name" value="His_deacetylse_dom"/>
</dbReference>
<keyword evidence="4" id="KW-0156">Chromatin regulator</keyword>
<feature type="region of interest" description="Disordered" evidence="5">
    <location>
        <begin position="399"/>
        <end position="459"/>
    </location>
</feature>
<evidence type="ECO:0000259" key="6">
    <source>
        <dbReference type="Pfam" id="PF00850"/>
    </source>
</evidence>
<dbReference type="GO" id="GO:0070210">
    <property type="term" value="C:Rpd3L-Expanded complex"/>
    <property type="evidence" value="ECO:0007669"/>
    <property type="project" value="TreeGrafter"/>
</dbReference>
<protein>
    <recommendedName>
        <fullName evidence="2">histone deacetylase</fullName>
        <ecNumber evidence="2">3.5.1.98</ecNumber>
    </recommendedName>
</protein>
<sequence length="677" mass="73705">MKPHRIKMTHTLVAAYDLLPKLEVLRPHAATPEQMTRFHTDEYIHFLKRVTPETAGELSENGTRYLTNFGYDNPPYEGAFEFCAISAGGSISGAKRLSEGATDIAVNWAGGLHHAKKGGASGFCYINDIVLGILELLRTFPRVLYVDIDCHHGDAVEEAFYTSDRVLTCSLHKFGDFFPGTGLPDDRGVGKGFRYSINVPFRSGLTDENFASVYVPLMDKILARFRPSAVVLQCGADSLAGDRLGQYNLSMQGHADCVRYFRDKGIPLMVLGGGGYTIRNVARTWAYETACVLGCEKDLDVNLPYNQYFDYFGPEYKMEVKPTNVEDLNESDHYLEGIRETVLRQADEIPIAPSVGIHMPPRHSLAEELGLGLDGATHVDGDYDDIDLRIQELSAKFISKPPVSSDTESVGSRDRPDWNSDDENGSDEEGYGTPTRSRRNANRVGGAKLTNGGGPNRFVQGTIPMPATGLLFSNQTAEASGRPPNSVGSVFGSAGRSVTVNPIAEACFPPEHVTMGIVQQMENGALGISANPSMTMEPPPPNMPPQLDVGGVSSRGIDGRAYEDGRENQTGRTRRFFKSSGIKLRGLNEVAFPLSVLNGRPAGTSWGPAGFEGFGNEAHVMRRGYALSYGGEAHGVAAGGDTEPARDEETTTRTLPPRRGRYSRREEDMDLDGAESD</sequence>
<feature type="compositionally biased region" description="Acidic residues" evidence="5">
    <location>
        <begin position="668"/>
        <end position="677"/>
    </location>
</feature>
<dbReference type="InterPro" id="IPR003084">
    <property type="entry name" value="HDAC_I/II"/>
</dbReference>
<reference evidence="7 8" key="1">
    <citation type="journal article" date="2011" name="PLoS Pathog.">
        <title>Endophytic Life Strategies Decoded by Genome and Transcriptome Analyses of the Mutualistic Root Symbiont Piriformospora indica.</title>
        <authorList>
            <person name="Zuccaro A."/>
            <person name="Lahrmann U."/>
            <person name="Guldener U."/>
            <person name="Langen G."/>
            <person name="Pfiffi S."/>
            <person name="Biedenkopf D."/>
            <person name="Wong P."/>
            <person name="Samans B."/>
            <person name="Grimm C."/>
            <person name="Basiewicz M."/>
            <person name="Murat C."/>
            <person name="Martin F."/>
            <person name="Kogel K.H."/>
        </authorList>
    </citation>
    <scope>NUCLEOTIDE SEQUENCE [LARGE SCALE GENOMIC DNA]</scope>
    <source>
        <strain evidence="7 8">DSM 11827</strain>
    </source>
</reference>
<feature type="compositionally biased region" description="Acidic residues" evidence="5">
    <location>
        <begin position="419"/>
        <end position="430"/>
    </location>
</feature>
<dbReference type="EC" id="3.5.1.98" evidence="2"/>
<evidence type="ECO:0000313" key="7">
    <source>
        <dbReference type="EMBL" id="CCA72719.1"/>
    </source>
</evidence>
<dbReference type="PANTHER" id="PTHR10625">
    <property type="entry name" value="HISTONE DEACETYLASE HDAC1-RELATED"/>
    <property type="match status" value="1"/>
</dbReference>
<evidence type="ECO:0000256" key="1">
    <source>
        <dbReference type="ARBA" id="ARBA00006457"/>
    </source>
</evidence>
<dbReference type="EMBL" id="CAFZ01000179">
    <property type="protein sequence ID" value="CCA72719.1"/>
    <property type="molecule type" value="Genomic_DNA"/>
</dbReference>
<evidence type="ECO:0000256" key="5">
    <source>
        <dbReference type="SAM" id="MobiDB-lite"/>
    </source>
</evidence>
<dbReference type="SUPFAM" id="SSF52768">
    <property type="entry name" value="Arginase/deacetylase"/>
    <property type="match status" value="1"/>
</dbReference>
<gene>
    <name evidence="7" type="ORF">PIIN_06656</name>
</gene>
<dbReference type="GO" id="GO:0031507">
    <property type="term" value="P:heterochromatin formation"/>
    <property type="evidence" value="ECO:0007669"/>
    <property type="project" value="TreeGrafter"/>
</dbReference>
<dbReference type="Proteomes" id="UP000007148">
    <property type="component" value="Unassembled WGS sequence"/>
</dbReference>
<dbReference type="PRINTS" id="PR01270">
    <property type="entry name" value="HDASUPER"/>
</dbReference>
<dbReference type="InterPro" id="IPR000286">
    <property type="entry name" value="HDACs"/>
</dbReference>
<dbReference type="Pfam" id="PF00850">
    <property type="entry name" value="Hist_deacetyl"/>
    <property type="match status" value="1"/>
</dbReference>
<evidence type="ECO:0000256" key="4">
    <source>
        <dbReference type="ARBA" id="ARBA00022853"/>
    </source>
</evidence>
<feature type="region of interest" description="Disordered" evidence="5">
    <location>
        <begin position="636"/>
        <end position="677"/>
    </location>
</feature>
<dbReference type="CDD" id="cd09991">
    <property type="entry name" value="HDAC_classI"/>
    <property type="match status" value="1"/>
</dbReference>
<dbReference type="STRING" id="1109443.G4TN15"/>
<feature type="domain" description="Histone deacetylase" evidence="6">
    <location>
        <begin position="1"/>
        <end position="290"/>
    </location>
</feature>
<dbReference type="InterPro" id="IPR023696">
    <property type="entry name" value="Ureohydrolase_dom_sf"/>
</dbReference>
<name>G4TN15_SERID</name>
<dbReference type="InParanoid" id="G4TN15"/>
<accession>G4TN15</accession>
<evidence type="ECO:0000256" key="2">
    <source>
        <dbReference type="ARBA" id="ARBA00012111"/>
    </source>
</evidence>
<comment type="caution">
    <text evidence="7">The sequence shown here is derived from an EMBL/GenBank/DDBJ whole genome shotgun (WGS) entry which is preliminary data.</text>
</comment>
<keyword evidence="8" id="KW-1185">Reference proteome</keyword>
<keyword evidence="3" id="KW-0378">Hydrolase</keyword>
<dbReference type="AlphaFoldDB" id="G4TN15"/>
<evidence type="ECO:0000313" key="8">
    <source>
        <dbReference type="Proteomes" id="UP000007148"/>
    </source>
</evidence>
<dbReference type="eggNOG" id="KOG1342">
    <property type="taxonomic scope" value="Eukaryota"/>
</dbReference>
<dbReference type="GO" id="GO:0141221">
    <property type="term" value="F:histone deacetylase activity, hydrolytic mechanism"/>
    <property type="evidence" value="ECO:0007669"/>
    <property type="project" value="UniProtKB-EC"/>
</dbReference>
<dbReference type="InterPro" id="IPR037138">
    <property type="entry name" value="His_deacetylse_dom_sf"/>
</dbReference>
<evidence type="ECO:0000256" key="3">
    <source>
        <dbReference type="ARBA" id="ARBA00022801"/>
    </source>
</evidence>